<reference evidence="1 2" key="1">
    <citation type="submission" date="2021-12" db="EMBL/GenBank/DDBJ databases">
        <title>Discovery of the Pendulisporaceae a myxobacterial family with distinct sporulation behavior and unique specialized metabolism.</title>
        <authorList>
            <person name="Garcia R."/>
            <person name="Popoff A."/>
            <person name="Bader C.D."/>
            <person name="Loehr J."/>
            <person name="Walesch S."/>
            <person name="Walt C."/>
            <person name="Boldt J."/>
            <person name="Bunk B."/>
            <person name="Haeckl F.J.F.P.J."/>
            <person name="Gunesch A.P."/>
            <person name="Birkelbach J."/>
            <person name="Nuebel U."/>
            <person name="Pietschmann T."/>
            <person name="Bach T."/>
            <person name="Mueller R."/>
        </authorList>
    </citation>
    <scope>NUCLEOTIDE SEQUENCE [LARGE SCALE GENOMIC DNA]</scope>
    <source>
        <strain evidence="1 2">MSr12523</strain>
    </source>
</reference>
<dbReference type="Proteomes" id="UP001379533">
    <property type="component" value="Chromosome"/>
</dbReference>
<dbReference type="PANTHER" id="PTHR16222:SF12">
    <property type="entry name" value="ADP-RIBOSYLGLYCOHYDROLASE-RELATED"/>
    <property type="match status" value="1"/>
</dbReference>
<dbReference type="InterPro" id="IPR005502">
    <property type="entry name" value="Ribosyl_crysJ1"/>
</dbReference>
<dbReference type="InterPro" id="IPR050792">
    <property type="entry name" value="ADP-ribosylglycohydrolase"/>
</dbReference>
<proteinExistence type="predicted"/>
<dbReference type="PANTHER" id="PTHR16222">
    <property type="entry name" value="ADP-RIBOSYLGLYCOHYDROLASE"/>
    <property type="match status" value="1"/>
</dbReference>
<dbReference type="EMBL" id="CP089982">
    <property type="protein sequence ID" value="WXA98301.1"/>
    <property type="molecule type" value="Genomic_DNA"/>
</dbReference>
<organism evidence="1 2">
    <name type="scientific">Pendulispora brunnea</name>
    <dbReference type="NCBI Taxonomy" id="2905690"/>
    <lineage>
        <taxon>Bacteria</taxon>
        <taxon>Pseudomonadati</taxon>
        <taxon>Myxococcota</taxon>
        <taxon>Myxococcia</taxon>
        <taxon>Myxococcales</taxon>
        <taxon>Sorangiineae</taxon>
        <taxon>Pendulisporaceae</taxon>
        <taxon>Pendulispora</taxon>
    </lineage>
</organism>
<protein>
    <submittedName>
        <fullName evidence="1">ADP-ribosylglycohydrolase family protein</fullName>
    </submittedName>
</protein>
<dbReference type="Pfam" id="PF03747">
    <property type="entry name" value="ADP_ribosyl_GH"/>
    <property type="match status" value="1"/>
</dbReference>
<name>A0ABZ2KPN8_9BACT</name>
<gene>
    <name evidence="1" type="ORF">LZC95_15855</name>
</gene>
<sequence>MGRFQRELPADHAARVRRAEASLDGLSVGDAFGERFFGDVDVIRARIAARTLPRPTWDTTDETELAFAIVQVLDRYGRIDQDALADRFADRYQADPARGYGATVHGILRAIGEGMPWRRVVREPFEGLGSMGNGAASRAGVVGAYFADDLETVVAEARASAEVTHAHPEGQAGAIAVAVAAATAWRMRKAPKRDALFEAVLRYTPEGDTARGIAQAAQLAPNASIDFAVRKLGNGAQTLSADTVPLALFCAARHLDDYVEALWSTVSAQGDRDTLCAIVGSIVCLCAPAIPSAWLLSREPIGDRVPDSYHLTLVTGRSTPPAED</sequence>
<dbReference type="RefSeq" id="WP_394848914.1">
    <property type="nucleotide sequence ID" value="NZ_CP089982.1"/>
</dbReference>
<evidence type="ECO:0000313" key="1">
    <source>
        <dbReference type="EMBL" id="WXA98301.1"/>
    </source>
</evidence>
<evidence type="ECO:0000313" key="2">
    <source>
        <dbReference type="Proteomes" id="UP001379533"/>
    </source>
</evidence>
<dbReference type="Gene3D" id="1.10.4080.10">
    <property type="entry name" value="ADP-ribosylation/Crystallin J1"/>
    <property type="match status" value="1"/>
</dbReference>
<dbReference type="InterPro" id="IPR036705">
    <property type="entry name" value="Ribosyl_crysJ1_sf"/>
</dbReference>
<accession>A0ABZ2KPN8</accession>
<dbReference type="SUPFAM" id="SSF101478">
    <property type="entry name" value="ADP-ribosylglycohydrolase"/>
    <property type="match status" value="1"/>
</dbReference>
<keyword evidence="2" id="KW-1185">Reference proteome</keyword>